<organism evidence="2 3">
    <name type="scientific">Aureococcus anophagefferens</name>
    <name type="common">Harmful bloom alga</name>
    <dbReference type="NCBI Taxonomy" id="44056"/>
    <lineage>
        <taxon>Eukaryota</taxon>
        <taxon>Sar</taxon>
        <taxon>Stramenopiles</taxon>
        <taxon>Ochrophyta</taxon>
        <taxon>Pelagophyceae</taxon>
        <taxon>Pelagomonadales</taxon>
        <taxon>Pelagomonadaceae</taxon>
        <taxon>Aureococcus</taxon>
    </lineage>
</organism>
<reference evidence="2 3" key="1">
    <citation type="submission" date="2024-03" db="EMBL/GenBank/DDBJ databases">
        <title>Aureococcus anophagefferens CCMP1851 and Kratosvirus quantuckense: Draft genome of a second virus-susceptible host strain in the model system.</title>
        <authorList>
            <person name="Chase E."/>
            <person name="Truchon A.R."/>
            <person name="Schepens W."/>
            <person name="Wilhelm S.W."/>
        </authorList>
    </citation>
    <scope>NUCLEOTIDE SEQUENCE [LARGE SCALE GENOMIC DNA]</scope>
    <source>
        <strain evidence="2 3">CCMP1851</strain>
    </source>
</reference>
<evidence type="ECO:0000256" key="1">
    <source>
        <dbReference type="SAM" id="MobiDB-lite"/>
    </source>
</evidence>
<proteinExistence type="predicted"/>
<evidence type="ECO:0000313" key="3">
    <source>
        <dbReference type="Proteomes" id="UP001363151"/>
    </source>
</evidence>
<feature type="compositionally biased region" description="Basic residues" evidence="1">
    <location>
        <begin position="339"/>
        <end position="352"/>
    </location>
</feature>
<gene>
    <name evidence="2" type="ORF">SO694_00024344</name>
</gene>
<sequence length="393" mass="42109">MEFLSDWLGGRQRRLEYESEELLFLYILRTQHASVWREALRRGCVVVAPRSASLNAERAVSGFEAGAHVLVPRGAVDGRGGGDGGSFVPLCGDARSDVSVVGVDGVIQVRFHSRPLRARVPEKGSTLREGVERAIARPNTRRRERTPTEIGASDVGTFSPFPSPADVAPRPRPTPSRRGRPAGTALDRAPCVAQVADARPDGGLEAISPSLEAATFAMWRRCRDGLLAAGAGRALGVDGETAAPRRADTGYLICTQITAEAHADAERTYERRLRLRDAGAPAPAPPELATDDLIDLIVHLLVHRRPSADAAGPGAAAAQLGGGWRLRGGSSAPPARGPGPRRRSRTATRRPCRAAPRPSRCHATPRRNLPTDLKYVQMFHFVEVSTSALPGQT</sequence>
<feature type="compositionally biased region" description="Low complexity" evidence="1">
    <location>
        <begin position="308"/>
        <end position="319"/>
    </location>
</feature>
<dbReference type="EMBL" id="JBBJCI010000225">
    <property type="protein sequence ID" value="KAK7239229.1"/>
    <property type="molecule type" value="Genomic_DNA"/>
</dbReference>
<accession>A0ABR1FUZ7</accession>
<feature type="region of interest" description="Disordered" evidence="1">
    <location>
        <begin position="138"/>
        <end position="185"/>
    </location>
</feature>
<keyword evidence="3" id="KW-1185">Reference proteome</keyword>
<comment type="caution">
    <text evidence="2">The sequence shown here is derived from an EMBL/GenBank/DDBJ whole genome shotgun (WGS) entry which is preliminary data.</text>
</comment>
<name>A0ABR1FUZ7_AURAN</name>
<evidence type="ECO:0000313" key="2">
    <source>
        <dbReference type="EMBL" id="KAK7239229.1"/>
    </source>
</evidence>
<dbReference type="Proteomes" id="UP001363151">
    <property type="component" value="Unassembled WGS sequence"/>
</dbReference>
<protein>
    <submittedName>
        <fullName evidence="2">Uncharacterized protein</fullName>
    </submittedName>
</protein>
<feature type="region of interest" description="Disordered" evidence="1">
    <location>
        <begin position="308"/>
        <end position="368"/>
    </location>
</feature>